<keyword evidence="7" id="KW-0915">Sodium</keyword>
<reference evidence="8 9" key="1">
    <citation type="journal article" date="2014" name="Genome Announc.">
        <title>Comparative Genome Analysis of Two Isolates of the Fish Pathogen Piscirickettsia salmonis from Different Hosts Reveals Major Differences in Virulence-Associated Secretion Systems.</title>
        <authorList>
            <person name="Bohle H."/>
            <person name="Henriquez P."/>
            <person name="Grothusen H."/>
            <person name="Navas E."/>
            <person name="Sandoval A."/>
            <person name="Bustamante F."/>
            <person name="Bustos P."/>
            <person name="Mancilla M."/>
        </authorList>
    </citation>
    <scope>NUCLEOTIDE SEQUENCE [LARGE SCALE GENOMIC DNA]</scope>
    <source>
        <strain evidence="9">B1-32597</strain>
    </source>
</reference>
<keyword evidence="6 7" id="KW-0739">Sodium transport</keyword>
<feature type="transmembrane region" description="Helical" evidence="7">
    <location>
        <begin position="103"/>
        <end position="122"/>
    </location>
</feature>
<dbReference type="InterPro" id="IPR004670">
    <property type="entry name" value="NhaA"/>
</dbReference>
<feature type="transmembrane region" description="Helical" evidence="7">
    <location>
        <begin position="159"/>
        <end position="184"/>
    </location>
</feature>
<keyword evidence="3 7" id="KW-0812">Transmembrane</keyword>
<dbReference type="Pfam" id="PF06965">
    <property type="entry name" value="Na_H_antiport_1"/>
    <property type="match status" value="1"/>
</dbReference>
<feature type="transmembrane region" description="Helical" evidence="7">
    <location>
        <begin position="134"/>
        <end position="153"/>
    </location>
</feature>
<feature type="transmembrane region" description="Helical" evidence="7">
    <location>
        <begin position="381"/>
        <end position="403"/>
    </location>
</feature>
<comment type="function">
    <text evidence="7">Na(+)/H(+) antiporter that extrudes sodium in exchange for external protons.</text>
</comment>
<evidence type="ECO:0000256" key="1">
    <source>
        <dbReference type="ARBA" id="ARBA00004429"/>
    </source>
</evidence>
<dbReference type="RefSeq" id="WP_047927528.1">
    <property type="nucleotide sequence ID" value="NZ_CP012508.1"/>
</dbReference>
<accession>A0A1L6TDA9</accession>
<dbReference type="GO" id="GO:0006885">
    <property type="term" value="P:regulation of pH"/>
    <property type="evidence" value="ECO:0007669"/>
    <property type="project" value="UniProtKB-UniRule"/>
</dbReference>
<feature type="transmembrane region" description="Helical" evidence="7">
    <location>
        <begin position="191"/>
        <end position="209"/>
    </location>
</feature>
<evidence type="ECO:0000256" key="4">
    <source>
        <dbReference type="ARBA" id="ARBA00022989"/>
    </source>
</evidence>
<dbReference type="AlphaFoldDB" id="A0A1L6TDA9"/>
<evidence type="ECO:0000256" key="5">
    <source>
        <dbReference type="ARBA" id="ARBA00023136"/>
    </source>
</evidence>
<proteinExistence type="inferred from homology"/>
<comment type="catalytic activity">
    <reaction evidence="7">
        <text>Na(+)(in) + 2 H(+)(out) = Na(+)(out) + 2 H(+)(in)</text>
        <dbReference type="Rhea" id="RHEA:29251"/>
        <dbReference type="ChEBI" id="CHEBI:15378"/>
        <dbReference type="ChEBI" id="CHEBI:29101"/>
    </reaction>
</comment>
<evidence type="ECO:0000256" key="7">
    <source>
        <dbReference type="HAMAP-Rule" id="MF_01844"/>
    </source>
</evidence>
<feature type="transmembrane region" description="Helical" evidence="7">
    <location>
        <begin position="311"/>
        <end position="331"/>
    </location>
</feature>
<keyword evidence="7" id="KW-0813">Transport</keyword>
<dbReference type="OrthoDB" id="9808135at2"/>
<dbReference type="HAMAP" id="MF_01844">
    <property type="entry name" value="NhaA"/>
    <property type="match status" value="1"/>
</dbReference>
<feature type="transmembrane region" description="Helical" evidence="7">
    <location>
        <begin position="415"/>
        <end position="432"/>
    </location>
</feature>
<keyword evidence="4 7" id="KW-1133">Transmembrane helix</keyword>
<comment type="similarity">
    <text evidence="7">Belongs to the NhaA Na(+)/H(+) (TC 2.A.33) antiporter family.</text>
</comment>
<organism evidence="8 9">
    <name type="scientific">Piscirickettsia salmonis</name>
    <dbReference type="NCBI Taxonomy" id="1238"/>
    <lineage>
        <taxon>Bacteria</taxon>
        <taxon>Pseudomonadati</taxon>
        <taxon>Pseudomonadota</taxon>
        <taxon>Gammaproteobacteria</taxon>
        <taxon>Thiotrichales</taxon>
        <taxon>Piscirickettsiaceae</taxon>
        <taxon>Piscirickettsia</taxon>
    </lineage>
</organism>
<name>A0A1L6TDA9_PISSA</name>
<comment type="subcellular location">
    <subcellularLocation>
        <location evidence="1">Cell inner membrane</location>
        <topology evidence="1">Multi-pass membrane protein</topology>
    </subcellularLocation>
    <subcellularLocation>
        <location evidence="7">Cell membrane</location>
        <topology evidence="7">Multi-pass membrane protein</topology>
    </subcellularLocation>
</comment>
<evidence type="ECO:0000256" key="2">
    <source>
        <dbReference type="ARBA" id="ARBA00022475"/>
    </source>
</evidence>
<evidence type="ECO:0000313" key="9">
    <source>
        <dbReference type="Proteomes" id="UP000029558"/>
    </source>
</evidence>
<feature type="transmembrane region" description="Helical" evidence="7">
    <location>
        <begin position="21"/>
        <end position="42"/>
    </location>
</feature>
<protein>
    <recommendedName>
        <fullName evidence="7">Na(+)/H(+) antiporter NhaA</fullName>
    </recommendedName>
    <alternativeName>
        <fullName evidence="7">Sodium/proton antiporter NhaA</fullName>
    </alternativeName>
</protein>
<dbReference type="Gene3D" id="1.20.1530.10">
    <property type="entry name" value="Na+/H+ antiporter like domain"/>
    <property type="match status" value="1"/>
</dbReference>
<feature type="transmembrane region" description="Helical" evidence="7">
    <location>
        <begin position="215"/>
        <end position="245"/>
    </location>
</feature>
<gene>
    <name evidence="7 8" type="primary">nhaA</name>
    <name evidence="8" type="ORF">KU39_2149</name>
</gene>
<dbReference type="GO" id="GO:0005886">
    <property type="term" value="C:plasma membrane"/>
    <property type="evidence" value="ECO:0007669"/>
    <property type="project" value="UniProtKB-SubCell"/>
</dbReference>
<evidence type="ECO:0000313" key="8">
    <source>
        <dbReference type="EMBL" id="ALB23329.1"/>
    </source>
</evidence>
<dbReference type="InterPro" id="IPR023171">
    <property type="entry name" value="Na/H_antiporter_dom_sf"/>
</dbReference>
<keyword evidence="5 7" id="KW-0472">Membrane</keyword>
<dbReference type="PANTHER" id="PTHR30341:SF0">
    <property type="entry name" value="NA(+)_H(+) ANTIPORTER NHAA"/>
    <property type="match status" value="1"/>
</dbReference>
<evidence type="ECO:0000256" key="3">
    <source>
        <dbReference type="ARBA" id="ARBA00022692"/>
    </source>
</evidence>
<sequence>MLSRQIRKFQDTFELFLSNQASGGILLILCTIIALIAANLPLTQPIYTLLHDLPLGIHIGQYTLIKPTYHWVNDGLMAIFFLLAGLEIKREIMAGELSQFNKALLPVSAAIGGMIVPALIFISLNSTGIAAKGWAIPMATDIAFAIGVLSLLGNRIPRSLIILLTAIAIVDDLGAVTVIALFYTKKIAADYLIYAAFSFVILLLINLAGIRKLSIYLIIGAILWLFLLKSGIHATVAGVLLAFTIPGKNKPLPKNFTKLSQNTLDEVKSNALRNQGQNNEHIKALIHYLEDLIHHAKTPLQRLEHALHKPVMFIIVPIFVLINAGISFNHLNMKYALTSPLTIGIILGLILGKVIGIFGTVFCLVKAKQIKLPQGVQLQHMFALSLLAGIGFTMSIFIADLALSNQPTLLNSAKLGILIASIIAGSLGYFLLRQISKNKR</sequence>
<keyword evidence="7" id="KW-0406">Ion transport</keyword>
<feature type="transmembrane region" description="Helical" evidence="7">
    <location>
        <begin position="343"/>
        <end position="365"/>
    </location>
</feature>
<dbReference type="EMBL" id="CP012508">
    <property type="protein sequence ID" value="ALB23329.1"/>
    <property type="molecule type" value="Genomic_DNA"/>
</dbReference>
<dbReference type="GO" id="GO:0015385">
    <property type="term" value="F:sodium:proton antiporter activity"/>
    <property type="evidence" value="ECO:0007669"/>
    <property type="project" value="UniProtKB-UniRule"/>
</dbReference>
<dbReference type="PANTHER" id="PTHR30341">
    <property type="entry name" value="SODIUM ION/PROTON ANTIPORTER NHAA-RELATED"/>
    <property type="match status" value="1"/>
</dbReference>
<evidence type="ECO:0000256" key="6">
    <source>
        <dbReference type="ARBA" id="ARBA00023201"/>
    </source>
</evidence>
<dbReference type="Proteomes" id="UP000029558">
    <property type="component" value="Chromosome"/>
</dbReference>
<keyword evidence="2 7" id="KW-1003">Cell membrane</keyword>
<keyword evidence="7" id="KW-0050">Antiport</keyword>
<dbReference type="NCBIfam" id="TIGR00773">
    <property type="entry name" value="NhaA"/>
    <property type="match status" value="1"/>
</dbReference>